<protein>
    <submittedName>
        <fullName evidence="5">Peptidase M20</fullName>
    </submittedName>
</protein>
<dbReference type="GO" id="GO:0006508">
    <property type="term" value="P:proteolysis"/>
    <property type="evidence" value="ECO:0007669"/>
    <property type="project" value="UniProtKB-KW"/>
</dbReference>
<gene>
    <name evidence="5" type="ORF">A9Q02_01545</name>
</gene>
<reference evidence="5 6" key="1">
    <citation type="submission" date="2016-05" db="EMBL/GenBank/DDBJ databases">
        <authorList>
            <person name="Lavstsen T."/>
            <person name="Jespersen J.S."/>
        </authorList>
    </citation>
    <scope>NUCLEOTIDE SEQUENCE [LARGE SCALE GENOMIC DNA]</scope>
    <source>
        <strain evidence="5 6">B7-9</strain>
    </source>
</reference>
<dbReference type="NCBIfam" id="NF005914">
    <property type="entry name" value="PRK07907.1"/>
    <property type="match status" value="1"/>
</dbReference>
<keyword evidence="6" id="KW-1185">Reference proteome</keyword>
<keyword evidence="3" id="KW-0378">Hydrolase</keyword>
<dbReference type="Gene3D" id="3.30.70.360">
    <property type="match status" value="1"/>
</dbReference>
<dbReference type="InterPro" id="IPR002933">
    <property type="entry name" value="Peptidase_M20"/>
</dbReference>
<accession>A0A2H3KL17</accession>
<dbReference type="Pfam" id="PF01546">
    <property type="entry name" value="Peptidase_M20"/>
    <property type="match status" value="1"/>
</dbReference>
<dbReference type="NCBIfam" id="NF006053">
    <property type="entry name" value="PRK08201.1"/>
    <property type="match status" value="1"/>
</dbReference>
<dbReference type="InterPro" id="IPR001261">
    <property type="entry name" value="ArgE/DapE_CS"/>
</dbReference>
<dbReference type="RefSeq" id="WP_097653001.1">
    <property type="nucleotide sequence ID" value="NZ_LYXE01000090.1"/>
</dbReference>
<evidence type="ECO:0000256" key="3">
    <source>
        <dbReference type="ARBA" id="ARBA00022801"/>
    </source>
</evidence>
<dbReference type="PANTHER" id="PTHR43270:SF12">
    <property type="entry name" value="SUCCINYL-DIAMINOPIMELATE DESUCCINYLASE"/>
    <property type="match status" value="1"/>
</dbReference>
<dbReference type="InterPro" id="IPR051458">
    <property type="entry name" value="Cyt/Met_Dipeptidase"/>
</dbReference>
<evidence type="ECO:0000256" key="1">
    <source>
        <dbReference type="ARBA" id="ARBA00022670"/>
    </source>
</evidence>
<dbReference type="Proteomes" id="UP000220922">
    <property type="component" value="Unassembled WGS sequence"/>
</dbReference>
<organism evidence="5 6">
    <name type="scientific">Candidatus Chloroploca asiatica</name>
    <dbReference type="NCBI Taxonomy" id="1506545"/>
    <lineage>
        <taxon>Bacteria</taxon>
        <taxon>Bacillati</taxon>
        <taxon>Chloroflexota</taxon>
        <taxon>Chloroflexia</taxon>
        <taxon>Chloroflexales</taxon>
        <taxon>Chloroflexineae</taxon>
        <taxon>Oscillochloridaceae</taxon>
        <taxon>Candidatus Chloroploca</taxon>
    </lineage>
</organism>
<sequence length="460" mass="50068">MTISSQEARAFSRAQGARFVEELFAFLRIPSLSGDPAYAPDVRRAAEWLAEHMQGLGLANVQVMETAGHPVVYGEWLGAGPDKPTVLVYGHYDVVPAEMSDGWQTPPFEPVERDGRIYARGATDDKGQLFIHVKALEAYLKTSGAAPINVKFLIEGEEEVSSPNLRPFIEAHLDLLKADVCVISDSSMRTIDEPAITHSLRGMTYLEIEVTGPTDDLHSGFWGGATHNPALALVEILGKLYHPDNTIAVPGFYDDVVALTDEERAMIAKTDLSEAQFKQSTGVPDVWGDRTYTIRERVSARPTLDINGLWSGWSGPGPKTIIPAKASAKLSSRLVANQNPHKIYAQIKAYIESITPPTVKVTVKLLTTGEPALIDFNLPAMQAAARAYEKGWGATPVFTRGGGSIPVVADFVTLMQIPVVMMGYGLDDDGLHAANESYSIEMFQRGIETAIVYLEELAAL</sequence>
<dbReference type="InterPro" id="IPR011650">
    <property type="entry name" value="Peptidase_M20_dimer"/>
</dbReference>
<dbReference type="PROSITE" id="PS00758">
    <property type="entry name" value="ARGE_DAPE_CPG2_1"/>
    <property type="match status" value="1"/>
</dbReference>
<dbReference type="Pfam" id="PF07687">
    <property type="entry name" value="M20_dimer"/>
    <property type="match status" value="1"/>
</dbReference>
<dbReference type="AlphaFoldDB" id="A0A2H3KL17"/>
<dbReference type="Gene3D" id="3.40.630.10">
    <property type="entry name" value="Zn peptidases"/>
    <property type="match status" value="1"/>
</dbReference>
<evidence type="ECO:0000259" key="4">
    <source>
        <dbReference type="Pfam" id="PF07687"/>
    </source>
</evidence>
<dbReference type="GO" id="GO:0008233">
    <property type="term" value="F:peptidase activity"/>
    <property type="evidence" value="ECO:0007669"/>
    <property type="project" value="UniProtKB-KW"/>
</dbReference>
<keyword evidence="1" id="KW-0645">Protease</keyword>
<name>A0A2H3KL17_9CHLR</name>
<evidence type="ECO:0000256" key="2">
    <source>
        <dbReference type="ARBA" id="ARBA00022723"/>
    </source>
</evidence>
<evidence type="ECO:0000313" key="5">
    <source>
        <dbReference type="EMBL" id="PDV98655.1"/>
    </source>
</evidence>
<comment type="caution">
    <text evidence="5">The sequence shown here is derived from an EMBL/GenBank/DDBJ whole genome shotgun (WGS) entry which is preliminary data.</text>
</comment>
<keyword evidence="2" id="KW-0479">Metal-binding</keyword>
<feature type="domain" description="Peptidase M20 dimerisation" evidence="4">
    <location>
        <begin position="200"/>
        <end position="357"/>
    </location>
</feature>
<dbReference type="NCBIfam" id="NF006579">
    <property type="entry name" value="PRK09104.1"/>
    <property type="match status" value="1"/>
</dbReference>
<proteinExistence type="predicted"/>
<dbReference type="PANTHER" id="PTHR43270">
    <property type="entry name" value="BETA-ALA-HIS DIPEPTIDASE"/>
    <property type="match status" value="1"/>
</dbReference>
<evidence type="ECO:0000313" key="6">
    <source>
        <dbReference type="Proteomes" id="UP000220922"/>
    </source>
</evidence>
<dbReference type="GO" id="GO:0046872">
    <property type="term" value="F:metal ion binding"/>
    <property type="evidence" value="ECO:0007669"/>
    <property type="project" value="UniProtKB-KW"/>
</dbReference>
<dbReference type="OrthoDB" id="9761532at2"/>
<dbReference type="SUPFAM" id="SSF53187">
    <property type="entry name" value="Zn-dependent exopeptidases"/>
    <property type="match status" value="1"/>
</dbReference>
<dbReference type="EMBL" id="LYXE01000090">
    <property type="protein sequence ID" value="PDV98655.1"/>
    <property type="molecule type" value="Genomic_DNA"/>
</dbReference>